<dbReference type="PANTHER" id="PTHR45630">
    <property type="entry name" value="CATION-TRANSPORTING ATPASE-RELATED"/>
    <property type="match status" value="1"/>
</dbReference>
<evidence type="ECO:0000256" key="11">
    <source>
        <dbReference type="ARBA" id="ARBA00023136"/>
    </source>
</evidence>
<dbReference type="Gene3D" id="2.70.150.10">
    <property type="entry name" value="Calcium-transporting ATPase, cytoplasmic transduction domain A"/>
    <property type="match status" value="1"/>
</dbReference>
<evidence type="ECO:0000256" key="7">
    <source>
        <dbReference type="ARBA" id="ARBA00022840"/>
    </source>
</evidence>
<dbReference type="Pfam" id="PF23143">
    <property type="entry name" value="2TM_P5A-ATPase"/>
    <property type="match status" value="1"/>
</dbReference>
<dbReference type="InterPro" id="IPR006544">
    <property type="entry name" value="P-type_TPase_V"/>
</dbReference>
<comment type="similarity">
    <text evidence="2">Belongs to the cation transport ATPase (P-type) (TC 3.A.3) family. Type V subfamily.</text>
</comment>
<dbReference type="InterPro" id="IPR018303">
    <property type="entry name" value="ATPase_P-typ_P_site"/>
</dbReference>
<dbReference type="PROSITE" id="PS01229">
    <property type="entry name" value="COF_2"/>
    <property type="match status" value="1"/>
</dbReference>
<dbReference type="InterPro" id="IPR023298">
    <property type="entry name" value="ATPase_P-typ_TM_dom_sf"/>
</dbReference>
<dbReference type="InterPro" id="IPR059000">
    <property type="entry name" value="ATPase_P-type_domA"/>
</dbReference>
<dbReference type="InterPro" id="IPR044492">
    <property type="entry name" value="P_typ_ATPase_HD_dom"/>
</dbReference>
<proteinExistence type="inferred from homology"/>
<evidence type="ECO:0000256" key="1">
    <source>
        <dbReference type="ARBA" id="ARBA00004477"/>
    </source>
</evidence>
<dbReference type="PANTHER" id="PTHR45630:SF7">
    <property type="entry name" value="ENDOPLASMIC RETICULUM TRANSMEMBRANE HELIX TRANSLOCASE"/>
    <property type="match status" value="1"/>
</dbReference>
<evidence type="ECO:0000256" key="4">
    <source>
        <dbReference type="ARBA" id="ARBA00022723"/>
    </source>
</evidence>
<dbReference type="GO" id="GO:0005524">
    <property type="term" value="F:ATP binding"/>
    <property type="evidence" value="ECO:0007669"/>
    <property type="project" value="UniProtKB-KW"/>
</dbReference>
<dbReference type="PROSITE" id="PS00154">
    <property type="entry name" value="ATPASE_E1_E2"/>
    <property type="match status" value="1"/>
</dbReference>
<evidence type="ECO:0000259" key="15">
    <source>
        <dbReference type="Pfam" id="PF23143"/>
    </source>
</evidence>
<dbReference type="SUPFAM" id="SSF81660">
    <property type="entry name" value="Metal cation-transporting ATPase, ATP-binding domain N"/>
    <property type="match status" value="1"/>
</dbReference>
<evidence type="ECO:0000256" key="8">
    <source>
        <dbReference type="ARBA" id="ARBA00022842"/>
    </source>
</evidence>
<feature type="domain" description="P5A-ATPase transmembrane helical hairpin" evidence="15">
    <location>
        <begin position="20"/>
        <end position="84"/>
    </location>
</feature>
<dbReference type="InterPro" id="IPR057255">
    <property type="entry name" value="2TM_P5A-ATPase"/>
</dbReference>
<feature type="transmembrane region" description="Helical" evidence="13">
    <location>
        <begin position="994"/>
        <end position="1012"/>
    </location>
</feature>
<feature type="transmembrane region" description="Helical" evidence="13">
    <location>
        <begin position="28"/>
        <end position="46"/>
    </location>
</feature>
<dbReference type="SFLD" id="SFLDS00003">
    <property type="entry name" value="Haloacid_Dehalogenase"/>
    <property type="match status" value="1"/>
</dbReference>
<evidence type="ECO:0000256" key="2">
    <source>
        <dbReference type="ARBA" id="ARBA00006000"/>
    </source>
</evidence>
<dbReference type="AlphaFoldDB" id="A0AAF0XEU4"/>
<dbReference type="InterPro" id="IPR023299">
    <property type="entry name" value="ATPase_P-typ_cyto_dom_N"/>
</dbReference>
<feature type="compositionally biased region" description="Low complexity" evidence="12">
    <location>
        <begin position="834"/>
        <end position="851"/>
    </location>
</feature>
<keyword evidence="5" id="KW-0547">Nucleotide-binding</keyword>
<keyword evidence="17" id="KW-1185">Reference proteome</keyword>
<keyword evidence="7" id="KW-0067">ATP-binding</keyword>
<dbReference type="GO" id="GO:0015662">
    <property type="term" value="F:P-type ion transporter activity"/>
    <property type="evidence" value="ECO:0007669"/>
    <property type="project" value="TreeGrafter"/>
</dbReference>
<dbReference type="CDD" id="cd07543">
    <property type="entry name" value="P-type_ATPase_cation"/>
    <property type="match status" value="1"/>
</dbReference>
<dbReference type="KEGG" id="dcr:108227456"/>
<dbReference type="SUPFAM" id="SSF56784">
    <property type="entry name" value="HAD-like"/>
    <property type="match status" value="1"/>
</dbReference>
<feature type="region of interest" description="Disordered" evidence="12">
    <location>
        <begin position="831"/>
        <end position="899"/>
    </location>
</feature>
<dbReference type="NCBIfam" id="TIGR01494">
    <property type="entry name" value="ATPase_P-type"/>
    <property type="match status" value="2"/>
</dbReference>
<dbReference type="SFLD" id="SFLDG00002">
    <property type="entry name" value="C1.7:_P-type_atpase_like"/>
    <property type="match status" value="1"/>
</dbReference>
<evidence type="ECO:0000256" key="10">
    <source>
        <dbReference type="ARBA" id="ARBA00022989"/>
    </source>
</evidence>
<dbReference type="SUPFAM" id="SSF81665">
    <property type="entry name" value="Calcium ATPase, transmembrane domain M"/>
    <property type="match status" value="1"/>
</dbReference>
<feature type="transmembrane region" description="Helical" evidence="13">
    <location>
        <begin position="402"/>
        <end position="419"/>
    </location>
</feature>
<feature type="domain" description="P-type ATPase A" evidence="14">
    <location>
        <begin position="256"/>
        <end position="386"/>
    </location>
</feature>
<dbReference type="FunFam" id="3.40.1110.10:FF:000027">
    <property type="entry name" value="Cation-transporting ATPase"/>
    <property type="match status" value="1"/>
</dbReference>
<accession>A0AAF0XEU4</accession>
<feature type="transmembrane region" description="Helical" evidence="13">
    <location>
        <begin position="1024"/>
        <end position="1045"/>
    </location>
</feature>
<feature type="compositionally biased region" description="Low complexity" evidence="12">
    <location>
        <begin position="860"/>
        <end position="889"/>
    </location>
</feature>
<dbReference type="SUPFAM" id="SSF81653">
    <property type="entry name" value="Calcium ATPase, transduction domain A"/>
    <property type="match status" value="1"/>
</dbReference>
<keyword evidence="6" id="KW-0256">Endoplasmic reticulum</keyword>
<dbReference type="PRINTS" id="PR00119">
    <property type="entry name" value="CATATPASE"/>
</dbReference>
<dbReference type="GO" id="GO:0016887">
    <property type="term" value="F:ATP hydrolysis activity"/>
    <property type="evidence" value="ECO:0007669"/>
    <property type="project" value="InterPro"/>
</dbReference>
<dbReference type="InterPro" id="IPR001757">
    <property type="entry name" value="P_typ_ATPase"/>
</dbReference>
<keyword evidence="10 13" id="KW-1133">Transmembrane helix</keyword>
<dbReference type="GO" id="GO:0006874">
    <property type="term" value="P:intracellular calcium ion homeostasis"/>
    <property type="evidence" value="ECO:0007669"/>
    <property type="project" value="TreeGrafter"/>
</dbReference>
<dbReference type="EMBL" id="CP093348">
    <property type="protein sequence ID" value="WOH06535.1"/>
    <property type="molecule type" value="Genomic_DNA"/>
</dbReference>
<feature type="transmembrane region" description="Helical" evidence="13">
    <location>
        <begin position="1145"/>
        <end position="1167"/>
    </location>
</feature>
<evidence type="ECO:0000256" key="12">
    <source>
        <dbReference type="SAM" id="MobiDB-lite"/>
    </source>
</evidence>
<reference evidence="16" key="2">
    <citation type="submission" date="2022-03" db="EMBL/GenBank/DDBJ databases">
        <title>Draft title - Genomic analysis of global carrot germplasm unveils the trajectory of domestication and the origin of high carotenoid orange carrot.</title>
        <authorList>
            <person name="Iorizzo M."/>
            <person name="Ellison S."/>
            <person name="Senalik D."/>
            <person name="Macko-Podgorni A."/>
            <person name="Grzebelus D."/>
            <person name="Bostan H."/>
            <person name="Rolling W."/>
            <person name="Curaba J."/>
            <person name="Simon P."/>
        </authorList>
    </citation>
    <scope>NUCLEOTIDE SEQUENCE</scope>
    <source>
        <tissue evidence="16">Leaf</tissue>
    </source>
</reference>
<evidence type="ECO:0000256" key="6">
    <source>
        <dbReference type="ARBA" id="ARBA00022824"/>
    </source>
</evidence>
<evidence type="ECO:0000313" key="17">
    <source>
        <dbReference type="Proteomes" id="UP000077755"/>
    </source>
</evidence>
<evidence type="ECO:0000313" key="16">
    <source>
        <dbReference type="EMBL" id="WOH06535.1"/>
    </source>
</evidence>
<comment type="subcellular location">
    <subcellularLocation>
        <location evidence="1">Endoplasmic reticulum membrane</location>
        <topology evidence="1">Multi-pass membrane protein</topology>
    </subcellularLocation>
</comment>
<gene>
    <name evidence="16" type="ORF">DCAR_0625963</name>
</gene>
<dbReference type="FunFam" id="2.70.150.10:FF:000027">
    <property type="entry name" value="Cation-transporting ATPase"/>
    <property type="match status" value="1"/>
</dbReference>
<feature type="transmembrane region" description="Helical" evidence="13">
    <location>
        <begin position="963"/>
        <end position="982"/>
    </location>
</feature>
<organism evidence="16 17">
    <name type="scientific">Daucus carota subsp. sativus</name>
    <name type="common">Carrot</name>
    <dbReference type="NCBI Taxonomy" id="79200"/>
    <lineage>
        <taxon>Eukaryota</taxon>
        <taxon>Viridiplantae</taxon>
        <taxon>Streptophyta</taxon>
        <taxon>Embryophyta</taxon>
        <taxon>Tracheophyta</taxon>
        <taxon>Spermatophyta</taxon>
        <taxon>Magnoliopsida</taxon>
        <taxon>eudicotyledons</taxon>
        <taxon>Gunneridae</taxon>
        <taxon>Pentapetalae</taxon>
        <taxon>asterids</taxon>
        <taxon>campanulids</taxon>
        <taxon>Apiales</taxon>
        <taxon>Apiaceae</taxon>
        <taxon>Apioideae</taxon>
        <taxon>Scandiceae</taxon>
        <taxon>Daucinae</taxon>
        <taxon>Daucus</taxon>
        <taxon>Daucus sect. Daucus</taxon>
    </lineage>
</organism>
<keyword evidence="3 13" id="KW-0812">Transmembrane</keyword>
<evidence type="ECO:0000256" key="13">
    <source>
        <dbReference type="SAM" id="Phobius"/>
    </source>
</evidence>
<dbReference type="GO" id="GO:0046872">
    <property type="term" value="F:metal ion binding"/>
    <property type="evidence" value="ECO:0007669"/>
    <property type="project" value="UniProtKB-KW"/>
</dbReference>
<evidence type="ECO:0000256" key="3">
    <source>
        <dbReference type="ARBA" id="ARBA00022692"/>
    </source>
</evidence>
<dbReference type="Pfam" id="PF00122">
    <property type="entry name" value="E1-E2_ATPase"/>
    <property type="match status" value="1"/>
</dbReference>
<dbReference type="InterPro" id="IPR036412">
    <property type="entry name" value="HAD-like_sf"/>
</dbReference>
<dbReference type="Gene3D" id="3.40.50.1000">
    <property type="entry name" value="HAD superfamily/HAD-like"/>
    <property type="match status" value="1"/>
</dbReference>
<keyword evidence="11 13" id="KW-0472">Membrane</keyword>
<dbReference type="GO" id="GO:0019829">
    <property type="term" value="F:ATPase-coupled monoatomic cation transmembrane transporter activity"/>
    <property type="evidence" value="ECO:0007669"/>
    <property type="project" value="TreeGrafter"/>
</dbReference>
<evidence type="ECO:0000256" key="9">
    <source>
        <dbReference type="ARBA" id="ARBA00022967"/>
    </source>
</evidence>
<feature type="transmembrane region" description="Helical" evidence="13">
    <location>
        <begin position="52"/>
        <end position="73"/>
    </location>
</feature>
<protein>
    <recommendedName>
        <fullName evidence="18">Cation-transporting ATPase</fullName>
    </recommendedName>
</protein>
<dbReference type="SFLD" id="SFLDF00027">
    <property type="entry name" value="p-type_atpase"/>
    <property type="match status" value="1"/>
</dbReference>
<keyword evidence="9" id="KW-1278">Translocase</keyword>
<dbReference type="InterPro" id="IPR047820">
    <property type="entry name" value="P5A-type_ATPase"/>
</dbReference>
<dbReference type="Proteomes" id="UP000077755">
    <property type="component" value="Chromosome 6"/>
</dbReference>
<dbReference type="InterPro" id="IPR023214">
    <property type="entry name" value="HAD_sf"/>
</dbReference>
<dbReference type="NCBIfam" id="TIGR01657">
    <property type="entry name" value="P-ATPase-V"/>
    <property type="match status" value="1"/>
</dbReference>
<evidence type="ECO:0000259" key="14">
    <source>
        <dbReference type="Pfam" id="PF00122"/>
    </source>
</evidence>
<keyword evidence="4" id="KW-0479">Metal-binding</keyword>
<reference evidence="16" key="1">
    <citation type="journal article" date="2016" name="Nat. Genet.">
        <title>A high-quality carrot genome assembly provides new insights into carotenoid accumulation and asterid genome evolution.</title>
        <authorList>
            <person name="Iorizzo M."/>
            <person name="Ellison S."/>
            <person name="Senalik D."/>
            <person name="Zeng P."/>
            <person name="Satapoomin P."/>
            <person name="Huang J."/>
            <person name="Bowman M."/>
            <person name="Iovene M."/>
            <person name="Sanseverino W."/>
            <person name="Cavagnaro P."/>
            <person name="Yildiz M."/>
            <person name="Macko-Podgorni A."/>
            <person name="Moranska E."/>
            <person name="Grzebelus E."/>
            <person name="Grzebelus D."/>
            <person name="Ashrafi H."/>
            <person name="Zheng Z."/>
            <person name="Cheng S."/>
            <person name="Spooner D."/>
            <person name="Van Deynze A."/>
            <person name="Simon P."/>
        </authorList>
    </citation>
    <scope>NUCLEOTIDE SEQUENCE</scope>
    <source>
        <tissue evidence="16">Leaf</tissue>
    </source>
</reference>
<evidence type="ECO:0000256" key="5">
    <source>
        <dbReference type="ARBA" id="ARBA00022741"/>
    </source>
</evidence>
<feature type="transmembrane region" description="Helical" evidence="13">
    <location>
        <begin position="1105"/>
        <end position="1125"/>
    </location>
</feature>
<dbReference type="GO" id="GO:0005789">
    <property type="term" value="C:endoplasmic reticulum membrane"/>
    <property type="evidence" value="ECO:0007669"/>
    <property type="project" value="UniProtKB-SubCell"/>
</dbReference>
<dbReference type="Pfam" id="PF13246">
    <property type="entry name" value="Cation_ATPase"/>
    <property type="match status" value="1"/>
</dbReference>
<dbReference type="Gene3D" id="3.40.1110.10">
    <property type="entry name" value="Calcium-transporting ATPase, cytoplasmic domain N"/>
    <property type="match status" value="1"/>
</dbReference>
<dbReference type="InterPro" id="IPR008250">
    <property type="entry name" value="ATPase_P-typ_transduc_dom_A_sf"/>
</dbReference>
<name>A0AAF0XEU4_DAUCS</name>
<evidence type="ECO:0008006" key="18">
    <source>
        <dbReference type="Google" id="ProtNLM"/>
    </source>
</evidence>
<sequence>MSKFYIHGKVVDTVELLRKRHLPWRFDVWPFAIIYAVWIVALISRLDIFDAFIVLGGLVAVHVLVFLFTVWSVDFKCFIQYSKVYDIYQADGCKITPAKFCGKKEIVALKCRKLAVSSSTAVEEEIYFDFRKQCFIYSKEKETFFKLPYPSKETFGHYLKCSGYGTEAKIVAATQKWGRNVFEYPQPTFQKLLKENCMEPFFVFQVFCVGLWCLDEYWYYSLFTLFMLVMFESTMAKARLKTLSELRRVKVDSQTLMVHRCGKWVKISGTDLLPGDVVSIGRSTDQNGEDNAVPADMLILSGSVIVNEAILTGESTPQWKVSITGRGPAENLSARKDKSHVLFGGTKILQHTSDKTSHLKTPDGGCLAVVLRTGFETTQGKLMRTILFSTERVTANSWESGLFILFLVIFALIAAGYVLVKGLEDPTRSRYKLILSCSLIITSVIPPELPMELSIAVNTSLIALARRGIFCTEPFRIPFAGKVDICCFDKTGTLTSDDMEFSGIGGLTESSDLETEMTKVPTRTLEILASCHALVFVENKLVGDPLEKAAVKGIEWSYRSDEKAMPKKGNGNAVQIVQRYHFASHLKRMAVVVRVEEQFFAFVKGAPETIQERLTDVPSSYVKTYKKYTRQGSRVLALAYKSLPEMTVSEARSLDRDVVESELTFAGFALFSCPIRGDSASVLSELRGSSHDLVMITGDQALTACHVAGKVNIVTKPPLILGPGRSSGSYEWVSPDEAQTIRYSDEEVETLSEVHDLCIGGDCIEMLQQTSAAPNVIPYVKVFARVAPEQKEFIMTTLKMVGRMTLMCGDGTNDVGALKQAHVGVALLNAIPPQSDKSQSEGSSKSDTGKSSKVKKAKATTEAGKSLTINGDSSSKSRAAARSDSTSQSVGNRRQTAAEMQRKKLKKLMNELNEEGDGHAAPVVKLGDASMASPFTAKHASVAPTIDIIRQGRSTLVTTLQMFKILGLNCLATAYVLSVMYLDGVKLGDVQATISGVFTAAFFLFISHAKPLPTLSAERPHPNIFCYYVFLSLLGQFAFHIFFLVSSVKEAEKYMPEECIEPDSDFHPNLVNTVSYMVNMMIQVATFAVNYMGHPFNQSISENKPFCYALLAAVGFFTAITSDLFRDLNDWLKLVPMPKGLRDKLLIWAFLMFLCCYAWERFLRWAFPGKMPVLKKRQRSGATEQERKKLL</sequence>
<dbReference type="FunFam" id="3.40.50.1000:FF:000109">
    <property type="entry name" value="Cation-transporting ATPase"/>
    <property type="match status" value="1"/>
</dbReference>
<keyword evidence="8" id="KW-0460">Magnesium</keyword>